<keyword evidence="3 10" id="KW-0479">Metal-binding</keyword>
<feature type="binding site" evidence="10">
    <location>
        <begin position="182"/>
        <end position="183"/>
    </location>
    <ligand>
        <name>substrate</name>
    </ligand>
</feature>
<dbReference type="InterPro" id="IPR020922">
    <property type="entry name" value="dITP/XTP_pyrophosphatase"/>
</dbReference>
<evidence type="ECO:0000256" key="7">
    <source>
        <dbReference type="ARBA" id="ARBA00023080"/>
    </source>
</evidence>
<feature type="binding site" evidence="10">
    <location>
        <position position="177"/>
    </location>
    <ligand>
        <name>substrate</name>
    </ligand>
</feature>
<feature type="binding site" evidence="10">
    <location>
        <begin position="15"/>
        <end position="20"/>
    </location>
    <ligand>
        <name>substrate</name>
    </ligand>
</feature>
<feature type="binding site" evidence="10">
    <location>
        <begin position="154"/>
        <end position="157"/>
    </location>
    <ligand>
        <name>substrate</name>
    </ligand>
</feature>
<evidence type="ECO:0000256" key="3">
    <source>
        <dbReference type="ARBA" id="ARBA00022723"/>
    </source>
</evidence>
<dbReference type="GO" id="GO:0036220">
    <property type="term" value="F:ITP diphosphatase activity"/>
    <property type="evidence" value="ECO:0007669"/>
    <property type="project" value="UniProtKB-UniRule"/>
</dbReference>
<evidence type="ECO:0000256" key="8">
    <source>
        <dbReference type="ARBA" id="ARBA00051875"/>
    </source>
</evidence>
<dbReference type="Gene3D" id="3.90.950.10">
    <property type="match status" value="1"/>
</dbReference>
<proteinExistence type="inferred from homology"/>
<evidence type="ECO:0000256" key="2">
    <source>
        <dbReference type="ARBA" id="ARBA00011738"/>
    </source>
</evidence>
<protein>
    <recommendedName>
        <fullName evidence="10">dITP/XTP pyrophosphatase</fullName>
        <ecNumber evidence="10">3.6.1.66</ecNumber>
    </recommendedName>
    <alternativeName>
        <fullName evidence="10">Non-canonical purine NTP pyrophosphatase</fullName>
    </alternativeName>
    <alternativeName>
        <fullName evidence="10">Non-standard purine NTP pyrophosphatase</fullName>
    </alternativeName>
    <alternativeName>
        <fullName evidence="10">Nucleoside-triphosphate diphosphatase</fullName>
    </alternativeName>
    <alternativeName>
        <fullName evidence="10">Nucleoside-triphosphate pyrophosphatase</fullName>
        <shortName evidence="10">NTPase</shortName>
    </alternativeName>
</protein>
<dbReference type="SUPFAM" id="SSF52972">
    <property type="entry name" value="ITPase-like"/>
    <property type="match status" value="1"/>
</dbReference>
<feature type="binding site" evidence="10">
    <location>
        <position position="75"/>
    </location>
    <ligand>
        <name>Mg(2+)</name>
        <dbReference type="ChEBI" id="CHEBI:18420"/>
    </ligand>
</feature>
<comment type="subunit">
    <text evidence="2 10">Homodimer.</text>
</comment>
<dbReference type="EMBL" id="LSDC01000123">
    <property type="protein sequence ID" value="KXB57638.1"/>
    <property type="molecule type" value="Genomic_DNA"/>
</dbReference>
<comment type="catalytic activity">
    <reaction evidence="10">
        <text>ITP + H2O = IMP + diphosphate + H(+)</text>
        <dbReference type="Rhea" id="RHEA:29399"/>
        <dbReference type="ChEBI" id="CHEBI:15377"/>
        <dbReference type="ChEBI" id="CHEBI:15378"/>
        <dbReference type="ChEBI" id="CHEBI:33019"/>
        <dbReference type="ChEBI" id="CHEBI:58053"/>
        <dbReference type="ChEBI" id="CHEBI:61402"/>
        <dbReference type="EC" id="3.6.1.66"/>
    </reaction>
</comment>
<dbReference type="PATRIC" id="fig|1379.3.peg.1682"/>
<accession>A0A133ZQD4</accession>
<dbReference type="GO" id="GO:0017111">
    <property type="term" value="F:ribonucleoside triphosphate phosphatase activity"/>
    <property type="evidence" value="ECO:0007669"/>
    <property type="project" value="InterPro"/>
</dbReference>
<keyword evidence="7 10" id="KW-0546">Nucleotide metabolism</keyword>
<dbReference type="Pfam" id="PF01725">
    <property type="entry name" value="Ham1p_like"/>
    <property type="match status" value="1"/>
</dbReference>
<dbReference type="PANTHER" id="PTHR11067">
    <property type="entry name" value="INOSINE TRIPHOSPHATE PYROPHOSPHATASE/HAM1 PROTEIN"/>
    <property type="match status" value="1"/>
</dbReference>
<keyword evidence="4 10" id="KW-0547">Nucleotide-binding</keyword>
<keyword evidence="5 10" id="KW-0378">Hydrolase</keyword>
<comment type="catalytic activity">
    <reaction evidence="8 10">
        <text>dITP + H2O = dIMP + diphosphate + H(+)</text>
        <dbReference type="Rhea" id="RHEA:28342"/>
        <dbReference type="ChEBI" id="CHEBI:15377"/>
        <dbReference type="ChEBI" id="CHEBI:15378"/>
        <dbReference type="ChEBI" id="CHEBI:33019"/>
        <dbReference type="ChEBI" id="CHEBI:61194"/>
        <dbReference type="ChEBI" id="CHEBI:61382"/>
        <dbReference type="EC" id="3.6.1.66"/>
    </reaction>
</comment>
<comment type="cofactor">
    <cofactor evidence="10">
        <name>Mg(2+)</name>
        <dbReference type="ChEBI" id="CHEBI:18420"/>
    </cofactor>
    <text evidence="10">Binds 1 Mg(2+) ion per subunit.</text>
</comment>
<evidence type="ECO:0000256" key="11">
    <source>
        <dbReference type="RuleBase" id="RU003781"/>
    </source>
</evidence>
<dbReference type="NCBIfam" id="TIGR00042">
    <property type="entry name" value="RdgB/HAM1 family non-canonical purine NTP pyrophosphatase"/>
    <property type="match status" value="1"/>
</dbReference>
<dbReference type="GO" id="GO:0046872">
    <property type="term" value="F:metal ion binding"/>
    <property type="evidence" value="ECO:0007669"/>
    <property type="project" value="UniProtKB-KW"/>
</dbReference>
<dbReference type="Proteomes" id="UP000070355">
    <property type="component" value="Unassembled WGS sequence"/>
</dbReference>
<evidence type="ECO:0000256" key="9">
    <source>
        <dbReference type="ARBA" id="ARBA00052017"/>
    </source>
</evidence>
<evidence type="ECO:0000256" key="6">
    <source>
        <dbReference type="ARBA" id="ARBA00022842"/>
    </source>
</evidence>
<dbReference type="GO" id="GO:0035870">
    <property type="term" value="F:dITP diphosphatase activity"/>
    <property type="evidence" value="ECO:0007669"/>
    <property type="project" value="UniProtKB-UniRule"/>
</dbReference>
<feature type="active site" description="Proton acceptor" evidence="10">
    <location>
        <position position="75"/>
    </location>
</feature>
<evidence type="ECO:0000256" key="5">
    <source>
        <dbReference type="ARBA" id="ARBA00022801"/>
    </source>
</evidence>
<dbReference type="GO" id="GO:0000166">
    <property type="term" value="F:nucleotide binding"/>
    <property type="evidence" value="ECO:0007669"/>
    <property type="project" value="UniProtKB-KW"/>
</dbReference>
<gene>
    <name evidence="12" type="ORF">HMPREF3186_01691</name>
</gene>
<dbReference type="STRING" id="1379.HMPREF3186_01691"/>
<reference evidence="13" key="1">
    <citation type="submission" date="2016-01" db="EMBL/GenBank/DDBJ databases">
        <authorList>
            <person name="Mitreva M."/>
            <person name="Pepin K.H."/>
            <person name="Mihindukulasuriya K.A."/>
            <person name="Fulton R."/>
            <person name="Fronick C."/>
            <person name="O'Laughlin M."/>
            <person name="Miner T."/>
            <person name="Herter B."/>
            <person name="Rosa B.A."/>
            <person name="Cordes M."/>
            <person name="Tomlinson C."/>
            <person name="Wollam A."/>
            <person name="Palsikar V.B."/>
            <person name="Mardis E.R."/>
            <person name="Wilson R.K."/>
        </authorList>
    </citation>
    <scope>NUCLEOTIDE SEQUENCE [LARGE SCALE GENOMIC DNA]</scope>
    <source>
        <strain evidence="13">DNF01167</strain>
    </source>
</reference>
<evidence type="ECO:0000256" key="1">
    <source>
        <dbReference type="ARBA" id="ARBA00008023"/>
    </source>
</evidence>
<dbReference type="GO" id="GO:0009146">
    <property type="term" value="P:purine nucleoside triphosphate catabolic process"/>
    <property type="evidence" value="ECO:0007669"/>
    <property type="project" value="UniProtKB-UniRule"/>
</dbReference>
<evidence type="ECO:0000313" key="12">
    <source>
        <dbReference type="EMBL" id="KXB57638.1"/>
    </source>
</evidence>
<dbReference type="GO" id="GO:0005829">
    <property type="term" value="C:cytosol"/>
    <property type="evidence" value="ECO:0007669"/>
    <property type="project" value="TreeGrafter"/>
</dbReference>
<dbReference type="EC" id="3.6.1.66" evidence="10"/>
<dbReference type="InterPro" id="IPR002637">
    <property type="entry name" value="RdgB/HAM1"/>
</dbReference>
<dbReference type="GO" id="GO:0009117">
    <property type="term" value="P:nucleotide metabolic process"/>
    <property type="evidence" value="ECO:0007669"/>
    <property type="project" value="UniProtKB-KW"/>
</dbReference>
<comment type="catalytic activity">
    <reaction evidence="9 10">
        <text>XTP + H2O = XMP + diphosphate + H(+)</text>
        <dbReference type="Rhea" id="RHEA:28610"/>
        <dbReference type="ChEBI" id="CHEBI:15377"/>
        <dbReference type="ChEBI" id="CHEBI:15378"/>
        <dbReference type="ChEBI" id="CHEBI:33019"/>
        <dbReference type="ChEBI" id="CHEBI:57464"/>
        <dbReference type="ChEBI" id="CHEBI:61314"/>
        <dbReference type="EC" id="3.6.1.66"/>
    </reaction>
</comment>
<dbReference type="InterPro" id="IPR029001">
    <property type="entry name" value="ITPase-like_fam"/>
</dbReference>
<dbReference type="CDD" id="cd00515">
    <property type="entry name" value="HAM1"/>
    <property type="match status" value="1"/>
</dbReference>
<feature type="binding site" evidence="10">
    <location>
        <position position="76"/>
    </location>
    <ligand>
        <name>substrate</name>
    </ligand>
</feature>
<dbReference type="HAMAP" id="MF_01405">
    <property type="entry name" value="Non_canon_purine_NTPase"/>
    <property type="match status" value="1"/>
</dbReference>
<comment type="caution">
    <text evidence="10">Lacks conserved residue(s) required for the propagation of feature annotation.</text>
</comment>
<evidence type="ECO:0000256" key="10">
    <source>
        <dbReference type="HAMAP-Rule" id="MF_01405"/>
    </source>
</evidence>
<dbReference type="NCBIfam" id="NF011397">
    <property type="entry name" value="PRK14822.1"/>
    <property type="match status" value="1"/>
</dbReference>
<evidence type="ECO:0000256" key="4">
    <source>
        <dbReference type="ARBA" id="ARBA00022741"/>
    </source>
</evidence>
<dbReference type="GO" id="GO:0036222">
    <property type="term" value="F:XTP diphosphatase activity"/>
    <property type="evidence" value="ECO:0007669"/>
    <property type="project" value="UniProtKB-UniRule"/>
</dbReference>
<sequence length="201" mass="22621">MKYRSDTMKELILASNNAHKVEEIKSILSDYNILTLKDINFTDEIIEDGLTFEENALIKARTISKYSGKTAIADDSGLSVELLEGRPGVYSARYSKEQTDAKNIEKVLSELDGKKSNAKFVSVIALVKPDGTEFTFRGECHGEIISEQRGNNGFGYDPIFYVPSLEKTFAELSSDEKNSISHRKESLEKFSNFLKEENNEN</sequence>
<name>A0A133ZQD4_9BACL</name>
<dbReference type="PANTHER" id="PTHR11067:SF9">
    <property type="entry name" value="INOSINE TRIPHOSPHATE PYROPHOSPHATASE"/>
    <property type="match status" value="1"/>
</dbReference>
<dbReference type="AlphaFoldDB" id="A0A133ZQD4"/>
<comment type="caution">
    <text evidence="12">The sequence shown here is derived from an EMBL/GenBank/DDBJ whole genome shotgun (WGS) entry which is preliminary data.</text>
</comment>
<comment type="similarity">
    <text evidence="1 10 11">Belongs to the HAM1 NTPase family.</text>
</comment>
<evidence type="ECO:0000313" key="13">
    <source>
        <dbReference type="Proteomes" id="UP000070355"/>
    </source>
</evidence>
<comment type="function">
    <text evidence="10">Pyrophosphatase that catalyzes the hydrolysis of nucleoside triphosphates to their monophosphate derivatives, with a high preference for the non-canonical purine nucleotides XTP (xanthosine triphosphate), dITP (deoxyinosine triphosphate) and ITP. Seems to function as a house-cleaning enzyme that removes non-canonical purine nucleotides from the nucleotide pool, thus preventing their incorporation into DNA/RNA and avoiding chromosomal lesions.</text>
</comment>
<organism evidence="12 13">
    <name type="scientific">Gemella haemolysans</name>
    <dbReference type="NCBI Taxonomy" id="1379"/>
    <lineage>
        <taxon>Bacteria</taxon>
        <taxon>Bacillati</taxon>
        <taxon>Bacillota</taxon>
        <taxon>Bacilli</taxon>
        <taxon>Bacillales</taxon>
        <taxon>Gemellaceae</taxon>
        <taxon>Gemella</taxon>
    </lineage>
</organism>
<dbReference type="FunFam" id="3.90.950.10:FF:000001">
    <property type="entry name" value="dITP/XTP pyrophosphatase"/>
    <property type="match status" value="1"/>
</dbReference>
<keyword evidence="6 10" id="KW-0460">Magnesium</keyword>